<name>A0AAV0Z454_VICFA</name>
<gene>
    <name evidence="1" type="ORF">VFH_I086440</name>
</gene>
<dbReference type="AlphaFoldDB" id="A0AAV0Z454"/>
<protein>
    <submittedName>
        <fullName evidence="1">Uncharacterized protein</fullName>
    </submittedName>
</protein>
<sequence>MLRRFSEIMANILLFNPEKETLLKYPLKRFGDDWRGQMCTSECWPRSKLFWIEREGAKPRHLQTCLKSGAKSKQRRLVSTSVDRILRITKGEKEAKERQKHPNCSYEVHKPQVLLVVLWTKEIKCGKTAGTNVLVVKGRLWVLGVEIRDMLFLLGVVNVL</sequence>
<accession>A0AAV0Z454</accession>
<keyword evidence="2" id="KW-1185">Reference proteome</keyword>
<evidence type="ECO:0000313" key="1">
    <source>
        <dbReference type="EMBL" id="CAI8593336.1"/>
    </source>
</evidence>
<reference evidence="1 2" key="1">
    <citation type="submission" date="2023-01" db="EMBL/GenBank/DDBJ databases">
        <authorList>
            <person name="Kreplak J."/>
        </authorList>
    </citation>
    <scope>NUCLEOTIDE SEQUENCE [LARGE SCALE GENOMIC DNA]</scope>
</reference>
<dbReference type="EMBL" id="OX451735">
    <property type="protein sequence ID" value="CAI8593336.1"/>
    <property type="molecule type" value="Genomic_DNA"/>
</dbReference>
<proteinExistence type="predicted"/>
<dbReference type="Proteomes" id="UP001157006">
    <property type="component" value="Chromosome 1S"/>
</dbReference>
<evidence type="ECO:0000313" key="2">
    <source>
        <dbReference type="Proteomes" id="UP001157006"/>
    </source>
</evidence>
<organism evidence="1 2">
    <name type="scientific">Vicia faba</name>
    <name type="common">Broad bean</name>
    <name type="synonym">Faba vulgaris</name>
    <dbReference type="NCBI Taxonomy" id="3906"/>
    <lineage>
        <taxon>Eukaryota</taxon>
        <taxon>Viridiplantae</taxon>
        <taxon>Streptophyta</taxon>
        <taxon>Embryophyta</taxon>
        <taxon>Tracheophyta</taxon>
        <taxon>Spermatophyta</taxon>
        <taxon>Magnoliopsida</taxon>
        <taxon>eudicotyledons</taxon>
        <taxon>Gunneridae</taxon>
        <taxon>Pentapetalae</taxon>
        <taxon>rosids</taxon>
        <taxon>fabids</taxon>
        <taxon>Fabales</taxon>
        <taxon>Fabaceae</taxon>
        <taxon>Papilionoideae</taxon>
        <taxon>50 kb inversion clade</taxon>
        <taxon>NPAAA clade</taxon>
        <taxon>Hologalegina</taxon>
        <taxon>IRL clade</taxon>
        <taxon>Fabeae</taxon>
        <taxon>Vicia</taxon>
    </lineage>
</organism>